<sequence length="254" mass="29036">MAESKPDPTTHPLSDEEVKAPNLFGRAKEEIEAILHTEKSPHPRKESHGKRNDIDENTELAEVRAPNVFHRAIEEFEAVIETIHPKKESSTHERRHEATKTEPKQDEADTLSSVFFKSCLHSRLRLSSKPEFIFLIRCFYAVENKVKKPNLIERAKEKIEEITHHHKSSHYHHKETHGRSDDIDEKTPTDDVKGPNVFERAKEEIEAVVESIHPRKKDHGNSVSSQDQKENGFRVSVGKVLEKVCVPGGTKSDN</sequence>
<protein>
    <submittedName>
        <fullName evidence="2">Uncharacterized protein</fullName>
    </submittedName>
</protein>
<dbReference type="PANTHER" id="PTHR35277">
    <property type="entry name" value="OS09G0363700 PROTEIN"/>
    <property type="match status" value="1"/>
</dbReference>
<evidence type="ECO:0000313" key="2">
    <source>
        <dbReference type="EMBL" id="KAB1209348.1"/>
    </source>
</evidence>
<reference evidence="2 3" key="1">
    <citation type="journal article" date="2019" name="Plant Biotechnol. J.">
        <title>The red bayberry genome and genetic basis of sex determination.</title>
        <authorList>
            <person name="Jia H.M."/>
            <person name="Jia H.J."/>
            <person name="Cai Q.L."/>
            <person name="Wang Y."/>
            <person name="Zhao H.B."/>
            <person name="Yang W.F."/>
            <person name="Wang G.Y."/>
            <person name="Li Y.H."/>
            <person name="Zhan D.L."/>
            <person name="Shen Y.T."/>
            <person name="Niu Q.F."/>
            <person name="Chang L."/>
            <person name="Qiu J."/>
            <person name="Zhao L."/>
            <person name="Xie H.B."/>
            <person name="Fu W.Y."/>
            <person name="Jin J."/>
            <person name="Li X.W."/>
            <person name="Jiao Y."/>
            <person name="Zhou C.C."/>
            <person name="Tu T."/>
            <person name="Chai C.Y."/>
            <person name="Gao J.L."/>
            <person name="Fan L.J."/>
            <person name="van de Weg E."/>
            <person name="Wang J.Y."/>
            <person name="Gao Z.S."/>
        </authorList>
    </citation>
    <scope>NUCLEOTIDE SEQUENCE [LARGE SCALE GENOMIC DNA]</scope>
    <source>
        <tissue evidence="2">Leaves</tissue>
    </source>
</reference>
<organism evidence="2 3">
    <name type="scientific">Morella rubra</name>
    <name type="common">Chinese bayberry</name>
    <dbReference type="NCBI Taxonomy" id="262757"/>
    <lineage>
        <taxon>Eukaryota</taxon>
        <taxon>Viridiplantae</taxon>
        <taxon>Streptophyta</taxon>
        <taxon>Embryophyta</taxon>
        <taxon>Tracheophyta</taxon>
        <taxon>Spermatophyta</taxon>
        <taxon>Magnoliopsida</taxon>
        <taxon>eudicotyledons</taxon>
        <taxon>Gunneridae</taxon>
        <taxon>Pentapetalae</taxon>
        <taxon>rosids</taxon>
        <taxon>fabids</taxon>
        <taxon>Fagales</taxon>
        <taxon>Myricaceae</taxon>
        <taxon>Morella</taxon>
    </lineage>
</organism>
<dbReference type="EMBL" id="RXIC02000024">
    <property type="protein sequence ID" value="KAB1209348.1"/>
    <property type="molecule type" value="Genomic_DNA"/>
</dbReference>
<dbReference type="PANTHER" id="PTHR35277:SF10">
    <property type="entry name" value="OS09G0363700 PROTEIN"/>
    <property type="match status" value="1"/>
</dbReference>
<keyword evidence="3" id="KW-1185">Reference proteome</keyword>
<name>A0A6A1VBV5_9ROSI</name>
<gene>
    <name evidence="2" type="ORF">CJ030_MR6G016549</name>
</gene>
<feature type="region of interest" description="Disordered" evidence="1">
    <location>
        <begin position="211"/>
        <end position="235"/>
    </location>
</feature>
<comment type="caution">
    <text evidence="2">The sequence shown here is derived from an EMBL/GenBank/DDBJ whole genome shotgun (WGS) entry which is preliminary data.</text>
</comment>
<proteinExistence type="predicted"/>
<feature type="compositionally biased region" description="Basic and acidic residues" evidence="1">
    <location>
        <begin position="1"/>
        <end position="19"/>
    </location>
</feature>
<evidence type="ECO:0000256" key="1">
    <source>
        <dbReference type="SAM" id="MobiDB-lite"/>
    </source>
</evidence>
<accession>A0A6A1VBV5</accession>
<feature type="region of interest" description="Disordered" evidence="1">
    <location>
        <begin position="83"/>
        <end position="106"/>
    </location>
</feature>
<dbReference type="OrthoDB" id="1932113at2759"/>
<feature type="compositionally biased region" description="Basic and acidic residues" evidence="1">
    <location>
        <begin position="177"/>
        <end position="198"/>
    </location>
</feature>
<feature type="region of interest" description="Disordered" evidence="1">
    <location>
        <begin position="1"/>
        <end position="64"/>
    </location>
</feature>
<feature type="region of interest" description="Disordered" evidence="1">
    <location>
        <begin position="164"/>
        <end position="198"/>
    </location>
</feature>
<dbReference type="Proteomes" id="UP000516437">
    <property type="component" value="Chromosome 6"/>
</dbReference>
<feature type="compositionally biased region" description="Basic residues" evidence="1">
    <location>
        <begin position="164"/>
        <end position="176"/>
    </location>
</feature>
<dbReference type="AlphaFoldDB" id="A0A6A1VBV5"/>
<feature type="compositionally biased region" description="Basic and acidic residues" evidence="1">
    <location>
        <begin position="26"/>
        <end position="54"/>
    </location>
</feature>
<evidence type="ECO:0000313" key="3">
    <source>
        <dbReference type="Proteomes" id="UP000516437"/>
    </source>
</evidence>